<name>W9XBJ3_9EURO</name>
<evidence type="ECO:0000256" key="3">
    <source>
        <dbReference type="ARBA" id="ARBA00016197"/>
    </source>
</evidence>
<comment type="similarity">
    <text evidence="2">Belongs to the AIM9 family.</text>
</comment>
<evidence type="ECO:0000256" key="4">
    <source>
        <dbReference type="ARBA" id="ARBA00022946"/>
    </source>
</evidence>
<reference evidence="8 9" key="1">
    <citation type="submission" date="2013-03" db="EMBL/GenBank/DDBJ databases">
        <title>The Genome Sequence of Capronia epimyces CBS 606.96.</title>
        <authorList>
            <consortium name="The Broad Institute Genomics Platform"/>
            <person name="Cuomo C."/>
            <person name="de Hoog S."/>
            <person name="Gorbushina A."/>
            <person name="Walker B."/>
            <person name="Young S.K."/>
            <person name="Zeng Q."/>
            <person name="Gargeya S."/>
            <person name="Fitzgerald M."/>
            <person name="Haas B."/>
            <person name="Abouelleil A."/>
            <person name="Allen A.W."/>
            <person name="Alvarado L."/>
            <person name="Arachchi H.M."/>
            <person name="Berlin A.M."/>
            <person name="Chapman S.B."/>
            <person name="Gainer-Dewar J."/>
            <person name="Goldberg J."/>
            <person name="Griggs A."/>
            <person name="Gujja S."/>
            <person name="Hansen M."/>
            <person name="Howarth C."/>
            <person name="Imamovic A."/>
            <person name="Ireland A."/>
            <person name="Larimer J."/>
            <person name="McCowan C."/>
            <person name="Murphy C."/>
            <person name="Pearson M."/>
            <person name="Poon T.W."/>
            <person name="Priest M."/>
            <person name="Roberts A."/>
            <person name="Saif S."/>
            <person name="Shea T."/>
            <person name="Sisk P."/>
            <person name="Sykes S."/>
            <person name="Wortman J."/>
            <person name="Nusbaum C."/>
            <person name="Birren B."/>
        </authorList>
    </citation>
    <scope>NUCLEOTIDE SEQUENCE [LARGE SCALE GENOMIC DNA]</scope>
    <source>
        <strain evidence="8 9">CBS 606.96</strain>
    </source>
</reference>
<dbReference type="PANTHER" id="PTHR36091:SF1">
    <property type="entry name" value="ALTERED INHERITANCE OF MITOCHONDRIA PROTEIN 9, MITOCHONDRIAL"/>
    <property type="match status" value="1"/>
</dbReference>
<dbReference type="OrthoDB" id="2968323at2759"/>
<keyword evidence="5" id="KW-0496">Mitochondrion</keyword>
<evidence type="ECO:0000259" key="7">
    <source>
        <dbReference type="Pfam" id="PF01636"/>
    </source>
</evidence>
<comment type="subcellular location">
    <subcellularLocation>
        <location evidence="1">Mitochondrion</location>
    </subcellularLocation>
</comment>
<evidence type="ECO:0000256" key="5">
    <source>
        <dbReference type="ARBA" id="ARBA00023128"/>
    </source>
</evidence>
<dbReference type="InterPro" id="IPR002575">
    <property type="entry name" value="Aminoglycoside_PTrfase"/>
</dbReference>
<dbReference type="Gene3D" id="3.90.1200.10">
    <property type="match status" value="1"/>
</dbReference>
<keyword evidence="9" id="KW-1185">Reference proteome</keyword>
<dbReference type="PANTHER" id="PTHR36091">
    <property type="entry name" value="ALTERED INHERITANCE OF MITOCHONDRIA PROTEIN 9, MITOCHONDRIAL"/>
    <property type="match status" value="1"/>
</dbReference>
<comment type="caution">
    <text evidence="8">The sequence shown here is derived from an EMBL/GenBank/DDBJ whole genome shotgun (WGS) entry which is preliminary data.</text>
</comment>
<evidence type="ECO:0000256" key="1">
    <source>
        <dbReference type="ARBA" id="ARBA00004173"/>
    </source>
</evidence>
<dbReference type="EMBL" id="AMGY01000010">
    <property type="protein sequence ID" value="EXJ77593.1"/>
    <property type="molecule type" value="Genomic_DNA"/>
</dbReference>
<evidence type="ECO:0000313" key="8">
    <source>
        <dbReference type="EMBL" id="EXJ77593.1"/>
    </source>
</evidence>
<dbReference type="Pfam" id="PF01636">
    <property type="entry name" value="APH"/>
    <property type="match status" value="1"/>
</dbReference>
<proteinExistence type="inferred from homology"/>
<dbReference type="GeneID" id="19173903"/>
<dbReference type="Proteomes" id="UP000019478">
    <property type="component" value="Unassembled WGS sequence"/>
</dbReference>
<dbReference type="SUPFAM" id="SSF56112">
    <property type="entry name" value="Protein kinase-like (PK-like)"/>
    <property type="match status" value="1"/>
</dbReference>
<sequence>MILEEAVGADLKTTWPRLSVKQRIGVVDQIITIQERLLEASKRFQVYGSLYFTEDGAKFNFRRQIEVSTASSSKFIIGPLAHRHFMETVLWESDLDSGPWHTPNDYIDSLARSSLLQIRSRAHKETAIITSRPFSFPVKPVSDLSNAAVCQMLQLVRTVTPHIVPLSPDHCLPLLWHRDLHDGNIFVSDEGKVTSIIDWQDANILPLFLTIRKPQFLD</sequence>
<dbReference type="RefSeq" id="XP_007738103.1">
    <property type="nucleotide sequence ID" value="XM_007739913.1"/>
</dbReference>
<evidence type="ECO:0000313" key="9">
    <source>
        <dbReference type="Proteomes" id="UP000019478"/>
    </source>
</evidence>
<dbReference type="InterPro" id="IPR011009">
    <property type="entry name" value="Kinase-like_dom_sf"/>
</dbReference>
<feature type="domain" description="Aminoglycoside phosphotransferase" evidence="7">
    <location>
        <begin position="170"/>
        <end position="204"/>
    </location>
</feature>
<evidence type="ECO:0000256" key="6">
    <source>
        <dbReference type="ARBA" id="ARBA00031849"/>
    </source>
</evidence>
<gene>
    <name evidence="8" type="ORF">A1O3_09820</name>
</gene>
<keyword evidence="4" id="KW-0809">Transit peptide</keyword>
<dbReference type="InterPro" id="IPR051035">
    <property type="entry name" value="Mito_inheritance_9"/>
</dbReference>
<feature type="non-terminal residue" evidence="8">
    <location>
        <position position="218"/>
    </location>
</feature>
<dbReference type="AlphaFoldDB" id="W9XBJ3"/>
<dbReference type="eggNOG" id="ENOG502QV1E">
    <property type="taxonomic scope" value="Eukaryota"/>
</dbReference>
<accession>W9XBJ3</accession>
<evidence type="ECO:0000256" key="2">
    <source>
        <dbReference type="ARBA" id="ARBA00005543"/>
    </source>
</evidence>
<protein>
    <recommendedName>
        <fullName evidence="3">Altered inheritance of mitochondria protein 9, mitochondrial</fullName>
    </recommendedName>
    <alternativeName>
        <fullName evidence="6">Found in mitochondrial proteome protein 29</fullName>
    </alternativeName>
</protein>
<dbReference type="GO" id="GO:0005739">
    <property type="term" value="C:mitochondrion"/>
    <property type="evidence" value="ECO:0007669"/>
    <property type="project" value="UniProtKB-SubCell"/>
</dbReference>
<organism evidence="8 9">
    <name type="scientific">Capronia epimyces CBS 606.96</name>
    <dbReference type="NCBI Taxonomy" id="1182542"/>
    <lineage>
        <taxon>Eukaryota</taxon>
        <taxon>Fungi</taxon>
        <taxon>Dikarya</taxon>
        <taxon>Ascomycota</taxon>
        <taxon>Pezizomycotina</taxon>
        <taxon>Eurotiomycetes</taxon>
        <taxon>Chaetothyriomycetidae</taxon>
        <taxon>Chaetothyriales</taxon>
        <taxon>Herpotrichiellaceae</taxon>
        <taxon>Capronia</taxon>
    </lineage>
</organism>
<dbReference type="HOGENOM" id="CLU_1269535_0_0_1"/>